<gene>
    <name evidence="1" type="ORF">BO66DRAFT_455334</name>
</gene>
<dbReference type="Proteomes" id="UP000249661">
    <property type="component" value="Unassembled WGS sequence"/>
</dbReference>
<name>A0ACD1H4A5_9EURO</name>
<keyword evidence="2" id="KW-1185">Reference proteome</keyword>
<dbReference type="EMBL" id="KZ824967">
    <property type="protein sequence ID" value="RAH68289.1"/>
    <property type="molecule type" value="Genomic_DNA"/>
</dbReference>
<proteinExistence type="predicted"/>
<evidence type="ECO:0000313" key="2">
    <source>
        <dbReference type="Proteomes" id="UP000249661"/>
    </source>
</evidence>
<reference evidence="1" key="1">
    <citation type="submission" date="2018-02" db="EMBL/GenBank/DDBJ databases">
        <title>The genomes of Aspergillus section Nigri reveals drivers in fungal speciation.</title>
        <authorList>
            <consortium name="DOE Joint Genome Institute"/>
            <person name="Vesth T.C."/>
            <person name="Nybo J."/>
            <person name="Theobald S."/>
            <person name="Brandl J."/>
            <person name="Frisvad J.C."/>
            <person name="Nielsen K.F."/>
            <person name="Lyhne E.K."/>
            <person name="Kogle M.E."/>
            <person name="Kuo A."/>
            <person name="Riley R."/>
            <person name="Clum A."/>
            <person name="Nolan M."/>
            <person name="Lipzen A."/>
            <person name="Salamov A."/>
            <person name="Henrissat B."/>
            <person name="Wiebenga A."/>
            <person name="De vries R.P."/>
            <person name="Grigoriev I.V."/>
            <person name="Mortensen U.H."/>
            <person name="Andersen M.R."/>
            <person name="Baker S.E."/>
        </authorList>
    </citation>
    <scope>NUCLEOTIDE SEQUENCE</scope>
    <source>
        <strain evidence="1">CBS 121060</strain>
    </source>
</reference>
<accession>A0ACD1H4A5</accession>
<evidence type="ECO:0000313" key="1">
    <source>
        <dbReference type="EMBL" id="RAH68289.1"/>
    </source>
</evidence>
<organism evidence="1 2">
    <name type="scientific">Aspergillus aculeatinus CBS 121060</name>
    <dbReference type="NCBI Taxonomy" id="1448322"/>
    <lineage>
        <taxon>Eukaryota</taxon>
        <taxon>Fungi</taxon>
        <taxon>Dikarya</taxon>
        <taxon>Ascomycota</taxon>
        <taxon>Pezizomycotina</taxon>
        <taxon>Eurotiomycetes</taxon>
        <taxon>Eurotiomycetidae</taxon>
        <taxon>Eurotiales</taxon>
        <taxon>Aspergillaceae</taxon>
        <taxon>Aspergillus</taxon>
        <taxon>Aspergillus subgen. Circumdati</taxon>
    </lineage>
</organism>
<protein>
    <submittedName>
        <fullName evidence="1">Uncharacterized protein</fullName>
    </submittedName>
</protein>
<sequence length="356" mass="36987">MDRDSNSTECNLPGDRCQYRCFVRTLYPRKSPEPRPPRSLGEWLQDTISIPLPIAVQRIVLENQADIRESSFRLLFTPQALLVGSSFLSDASGRKSVLETQRSPCLALVHRLINRFPKSSIKTTRASAHSEHSIRRLNMETLLKAQTPAEDTARQKSADFTRPSPRILDRSRQTAQPPKSANTVPPTGGATAESSSEQPGPATTAGSCGSLGGVENGSSGPASAASAATNEAGQASQGQGSDPHGSQIQGSKDAGDTAGSPPLSTAAQTAEGSPVAHDPDAGSSNGKQSGSPQPTNTNPTPNAAAQTAQPVNAVTTTPNTAATSNHSSGTLGKVKDRTPAPESTTDNGTKSSSSTE</sequence>